<comment type="caution">
    <text evidence="3">The sequence shown here is derived from an EMBL/GenBank/DDBJ whole genome shotgun (WGS) entry which is preliminary data.</text>
</comment>
<gene>
    <name evidence="3" type="ORF">HGRIS_007598</name>
</gene>
<feature type="domain" description="Acyl-CoA thioesterase-like C-terminal" evidence="2">
    <location>
        <begin position="8"/>
        <end position="174"/>
    </location>
</feature>
<dbReference type="InterPro" id="IPR049450">
    <property type="entry name" value="ACOT8-like_C"/>
</dbReference>
<name>A0ABR3J5Q5_9AGAR</name>
<dbReference type="InterPro" id="IPR042171">
    <property type="entry name" value="Acyl-CoA_hotdog"/>
</dbReference>
<protein>
    <recommendedName>
        <fullName evidence="2">Acyl-CoA thioesterase-like C-terminal domain-containing protein</fullName>
    </recommendedName>
</protein>
<reference evidence="4" key="1">
    <citation type="submission" date="2024-06" db="EMBL/GenBank/DDBJ databases">
        <title>Multi-omics analyses provide insights into the biosynthesis of the anticancer antibiotic pleurotin in Hohenbuehelia grisea.</title>
        <authorList>
            <person name="Weaver J.A."/>
            <person name="Alberti F."/>
        </authorList>
    </citation>
    <scope>NUCLEOTIDE SEQUENCE [LARGE SCALE GENOMIC DNA]</scope>
    <source>
        <strain evidence="4">T-177</strain>
    </source>
</reference>
<accession>A0ABR3J5Q5</accession>
<dbReference type="PANTHER" id="PTHR11066">
    <property type="entry name" value="ACYL-COA THIOESTERASE"/>
    <property type="match status" value="1"/>
</dbReference>
<sequence length="191" mass="21742">MPAVPVPEDCEPEEERYRRLSATPEYSPRVKQFFLHLANERVKSPIAVRMAKEHDTSLGESAAMYMYWMKAKSIPKYDAPFQKCILSYLSDMHFIGTAPRILGLKRFGKGPDAQSMLSTIDHSIYFYDNDFDCGDWLLYVIMSPRTGSGRGVMHGRLYTRDGTLVAVTCQEGVVRADRRNPKSEPKPEAKL</sequence>
<dbReference type="InterPro" id="IPR029069">
    <property type="entry name" value="HotDog_dom_sf"/>
</dbReference>
<evidence type="ECO:0000313" key="4">
    <source>
        <dbReference type="Proteomes" id="UP001556367"/>
    </source>
</evidence>
<dbReference type="Gene3D" id="2.40.160.210">
    <property type="entry name" value="Acyl-CoA thioesterase, double hotdog domain"/>
    <property type="match status" value="1"/>
</dbReference>
<organism evidence="3 4">
    <name type="scientific">Hohenbuehelia grisea</name>
    <dbReference type="NCBI Taxonomy" id="104357"/>
    <lineage>
        <taxon>Eukaryota</taxon>
        <taxon>Fungi</taxon>
        <taxon>Dikarya</taxon>
        <taxon>Basidiomycota</taxon>
        <taxon>Agaricomycotina</taxon>
        <taxon>Agaricomycetes</taxon>
        <taxon>Agaricomycetidae</taxon>
        <taxon>Agaricales</taxon>
        <taxon>Pleurotineae</taxon>
        <taxon>Pleurotaceae</taxon>
        <taxon>Hohenbuehelia</taxon>
    </lineage>
</organism>
<evidence type="ECO:0000256" key="1">
    <source>
        <dbReference type="ARBA" id="ARBA00006538"/>
    </source>
</evidence>
<dbReference type="InterPro" id="IPR003703">
    <property type="entry name" value="Acyl_CoA_thio"/>
</dbReference>
<dbReference type="Pfam" id="PF20789">
    <property type="entry name" value="4HBT_3C"/>
    <property type="match status" value="1"/>
</dbReference>
<comment type="similarity">
    <text evidence="1">Belongs to the C/M/P thioester hydrolase family.</text>
</comment>
<dbReference type="PANTHER" id="PTHR11066:SF34">
    <property type="entry name" value="ACYL-COENZYME A THIOESTERASE 8"/>
    <property type="match status" value="1"/>
</dbReference>
<dbReference type="Proteomes" id="UP001556367">
    <property type="component" value="Unassembled WGS sequence"/>
</dbReference>
<dbReference type="CDD" id="cd03444">
    <property type="entry name" value="Thioesterase_II_repeat1"/>
    <property type="match status" value="1"/>
</dbReference>
<dbReference type="EMBL" id="JASNQZ010000011">
    <property type="protein sequence ID" value="KAL0950837.1"/>
    <property type="molecule type" value="Genomic_DNA"/>
</dbReference>
<proteinExistence type="inferred from homology"/>
<keyword evidence="4" id="KW-1185">Reference proteome</keyword>
<dbReference type="SUPFAM" id="SSF54637">
    <property type="entry name" value="Thioesterase/thiol ester dehydrase-isomerase"/>
    <property type="match status" value="1"/>
</dbReference>
<evidence type="ECO:0000259" key="2">
    <source>
        <dbReference type="Pfam" id="PF20789"/>
    </source>
</evidence>
<evidence type="ECO:0000313" key="3">
    <source>
        <dbReference type="EMBL" id="KAL0950837.1"/>
    </source>
</evidence>